<protein>
    <submittedName>
        <fullName evidence="2">Uncharacterized protein</fullName>
    </submittedName>
</protein>
<evidence type="ECO:0000256" key="1">
    <source>
        <dbReference type="SAM" id="MobiDB-lite"/>
    </source>
</evidence>
<feature type="compositionally biased region" description="Basic and acidic residues" evidence="1">
    <location>
        <begin position="69"/>
        <end position="81"/>
    </location>
</feature>
<evidence type="ECO:0000313" key="3">
    <source>
        <dbReference type="Proteomes" id="UP001066276"/>
    </source>
</evidence>
<sequence>MRETAKKGAGSCRGNRTLSPGRPLASASISEARPSRDAETAKKGARSCWGNRTLSPARPLASASISEARPSRDGGRARDTPGRAPRRRPGQDGPVYARLHPIKAEPGPISLLLHPVTKYVLNFPFWVATTPIAFMEKRKAVDLLEPRIDCKKQKKRPVKQLNKSKGSGSKPFEEIGLLFEEVEAILNCTAAANGTMPSKKAVSQPRRIQAFFSHKKTKVQDLDPDTLPNGAWNLSNRTNLTPPQSHGSMVATTEYLPKHGPSHAEEEESIPIPPIPLSPVIKLIPNIPCKNCFELLAEEDFPLRIYEHPTVAPDIETTIFPLIPIISPTLEQSPSEINVSLILQQVDEVKSMVQQLTKLLQERSVNSCGCKCLLREEGGKGGPTKTELTLHLKMAHRRQVNHYPKKKSYRDGPMRSQYVL</sequence>
<proteinExistence type="predicted"/>
<gene>
    <name evidence="2" type="ORF">NDU88_005895</name>
</gene>
<evidence type="ECO:0000313" key="2">
    <source>
        <dbReference type="EMBL" id="KAJ1127496.1"/>
    </source>
</evidence>
<dbReference type="AlphaFoldDB" id="A0AAV7PJG6"/>
<feature type="region of interest" description="Disordered" evidence="1">
    <location>
        <begin position="1"/>
        <end position="96"/>
    </location>
</feature>
<dbReference type="EMBL" id="JANPWB010000011">
    <property type="protein sequence ID" value="KAJ1127496.1"/>
    <property type="molecule type" value="Genomic_DNA"/>
</dbReference>
<comment type="caution">
    <text evidence="2">The sequence shown here is derived from an EMBL/GenBank/DDBJ whole genome shotgun (WGS) entry which is preliminary data.</text>
</comment>
<keyword evidence="3" id="KW-1185">Reference proteome</keyword>
<feature type="compositionally biased region" description="Basic and acidic residues" evidence="1">
    <location>
        <begin position="33"/>
        <end position="42"/>
    </location>
</feature>
<organism evidence="2 3">
    <name type="scientific">Pleurodeles waltl</name>
    <name type="common">Iberian ribbed newt</name>
    <dbReference type="NCBI Taxonomy" id="8319"/>
    <lineage>
        <taxon>Eukaryota</taxon>
        <taxon>Metazoa</taxon>
        <taxon>Chordata</taxon>
        <taxon>Craniata</taxon>
        <taxon>Vertebrata</taxon>
        <taxon>Euteleostomi</taxon>
        <taxon>Amphibia</taxon>
        <taxon>Batrachia</taxon>
        <taxon>Caudata</taxon>
        <taxon>Salamandroidea</taxon>
        <taxon>Salamandridae</taxon>
        <taxon>Pleurodelinae</taxon>
        <taxon>Pleurodeles</taxon>
    </lineage>
</organism>
<accession>A0AAV7PJG6</accession>
<dbReference type="Proteomes" id="UP001066276">
    <property type="component" value="Chromosome 7"/>
</dbReference>
<reference evidence="2" key="1">
    <citation type="journal article" date="2022" name="bioRxiv">
        <title>Sequencing and chromosome-scale assembly of the giantPleurodeles waltlgenome.</title>
        <authorList>
            <person name="Brown T."/>
            <person name="Elewa A."/>
            <person name="Iarovenko S."/>
            <person name="Subramanian E."/>
            <person name="Araus A.J."/>
            <person name="Petzold A."/>
            <person name="Susuki M."/>
            <person name="Suzuki K.-i.T."/>
            <person name="Hayashi T."/>
            <person name="Toyoda A."/>
            <person name="Oliveira C."/>
            <person name="Osipova E."/>
            <person name="Leigh N.D."/>
            <person name="Simon A."/>
            <person name="Yun M.H."/>
        </authorList>
    </citation>
    <scope>NUCLEOTIDE SEQUENCE</scope>
    <source>
        <strain evidence="2">20211129_DDA</strain>
        <tissue evidence="2">Liver</tissue>
    </source>
</reference>
<name>A0AAV7PJG6_PLEWA</name>